<feature type="transmembrane region" description="Helical" evidence="1">
    <location>
        <begin position="357"/>
        <end position="390"/>
    </location>
</feature>
<keyword evidence="1" id="KW-1133">Transmembrane helix</keyword>
<keyword evidence="3" id="KW-1185">Reference proteome</keyword>
<feature type="transmembrane region" description="Helical" evidence="1">
    <location>
        <begin position="212"/>
        <end position="232"/>
    </location>
</feature>
<name>A0A316ADH0_9ACTN</name>
<proteinExistence type="predicted"/>
<feature type="transmembrane region" description="Helical" evidence="1">
    <location>
        <begin position="324"/>
        <end position="345"/>
    </location>
</feature>
<feature type="transmembrane region" description="Helical" evidence="1">
    <location>
        <begin position="48"/>
        <end position="68"/>
    </location>
</feature>
<feature type="transmembrane region" description="Helical" evidence="1">
    <location>
        <begin position="124"/>
        <end position="148"/>
    </location>
</feature>
<dbReference type="OrthoDB" id="3348156at2"/>
<sequence>MGDDRAVTAPSHSDAVVRAASEVVGGPWGNHAADSTTGSPASGRGSRLWGPAPLLALAAVVPVALAALTRAHCRETGWATPDQYVHACYSDVPLLLGGPGGAAGQPPTTAVLLRLLDLATTTPLAAFDLSVLLAGLCLSVAAVLLVLARTGVRGASGWEAALVALSPVVVTAGVISVDLAAVALLAGALLALRREHPAVAGALVGLAAGVRPAAALVVVALWLVVLIGRGLGDHPGARAGARRHAAGPGGLDALGAAAATAAAVLAGGLVTLAASIGVGEQEGGSRWWDGGGGAGYGALWLLPGLPGKLPDGTELPWSALPADAVTALAAMGLVVVLLLAAAAAARTAGAEPLRRTAAVALVLVAGGLAVSPSVPVQATLVVLPLAAVAAPRWSHHLPWALTECAYATGTWLYLYALSSSDGRGLSPGAYAVLLAVRLAALGWLTVQGVRSTARSVSVAQDDDVEGGVQRIDGVRAAAAQPVD</sequence>
<evidence type="ECO:0000313" key="3">
    <source>
        <dbReference type="Proteomes" id="UP000245469"/>
    </source>
</evidence>
<evidence type="ECO:0000256" key="1">
    <source>
        <dbReference type="SAM" id="Phobius"/>
    </source>
</evidence>
<comment type="caution">
    <text evidence="2">The sequence shown here is derived from an EMBL/GenBank/DDBJ whole genome shotgun (WGS) entry which is preliminary data.</text>
</comment>
<accession>A0A316ADH0</accession>
<dbReference type="Proteomes" id="UP000245469">
    <property type="component" value="Unassembled WGS sequence"/>
</dbReference>
<dbReference type="EMBL" id="QGDQ01000002">
    <property type="protein sequence ID" value="PWJ55783.1"/>
    <property type="molecule type" value="Genomic_DNA"/>
</dbReference>
<feature type="transmembrane region" description="Helical" evidence="1">
    <location>
        <begin position="428"/>
        <end position="446"/>
    </location>
</feature>
<keyword evidence="1" id="KW-0812">Transmembrane</keyword>
<protein>
    <submittedName>
        <fullName evidence="2">Uncharacterized protein DUF2029</fullName>
    </submittedName>
</protein>
<keyword evidence="1" id="KW-0472">Membrane</keyword>
<dbReference type="AlphaFoldDB" id="A0A316ADH0"/>
<feature type="transmembrane region" description="Helical" evidence="1">
    <location>
        <begin position="253"/>
        <end position="278"/>
    </location>
</feature>
<organism evidence="2 3">
    <name type="scientific">Quadrisphaera granulorum</name>
    <dbReference type="NCBI Taxonomy" id="317664"/>
    <lineage>
        <taxon>Bacteria</taxon>
        <taxon>Bacillati</taxon>
        <taxon>Actinomycetota</taxon>
        <taxon>Actinomycetes</taxon>
        <taxon>Kineosporiales</taxon>
        <taxon>Kineosporiaceae</taxon>
        <taxon>Quadrisphaera</taxon>
    </lineage>
</organism>
<evidence type="ECO:0000313" key="2">
    <source>
        <dbReference type="EMBL" id="PWJ55783.1"/>
    </source>
</evidence>
<gene>
    <name evidence="2" type="ORF">BXY45_102149</name>
</gene>
<feature type="transmembrane region" description="Helical" evidence="1">
    <location>
        <begin position="160"/>
        <end position="192"/>
    </location>
</feature>
<reference evidence="2 3" key="1">
    <citation type="submission" date="2018-03" db="EMBL/GenBank/DDBJ databases">
        <title>Genomic Encyclopedia of Archaeal and Bacterial Type Strains, Phase II (KMG-II): from individual species to whole genera.</title>
        <authorList>
            <person name="Goeker M."/>
        </authorList>
    </citation>
    <scope>NUCLEOTIDE SEQUENCE [LARGE SCALE GENOMIC DNA]</scope>
    <source>
        <strain evidence="2 3">DSM 44889</strain>
    </source>
</reference>